<dbReference type="Gene3D" id="1.10.10.10">
    <property type="entry name" value="Winged helix-like DNA-binding domain superfamily/Winged helix DNA-binding domain"/>
    <property type="match status" value="1"/>
</dbReference>
<dbReference type="PANTHER" id="PTHR44846:SF17">
    <property type="entry name" value="GNTR-FAMILY TRANSCRIPTIONAL REGULATOR"/>
    <property type="match status" value="1"/>
</dbReference>
<dbReference type="PRINTS" id="PR00035">
    <property type="entry name" value="HTHGNTR"/>
</dbReference>
<evidence type="ECO:0000256" key="1">
    <source>
        <dbReference type="ARBA" id="ARBA00023015"/>
    </source>
</evidence>
<reference evidence="5" key="1">
    <citation type="journal article" date="2020" name="mSystems">
        <title>Genome- and Community-Level Interaction Insights into Carbon Utilization and Element Cycling Functions of Hydrothermarchaeota in Hydrothermal Sediment.</title>
        <authorList>
            <person name="Zhou Z."/>
            <person name="Liu Y."/>
            <person name="Xu W."/>
            <person name="Pan J."/>
            <person name="Luo Z.H."/>
            <person name="Li M."/>
        </authorList>
    </citation>
    <scope>NUCLEOTIDE SEQUENCE [LARGE SCALE GENOMIC DNA]</scope>
    <source>
        <strain evidence="5">SpSt-200</strain>
    </source>
</reference>
<accession>A0A7C1WRY4</accession>
<keyword evidence="2" id="KW-0238">DNA-binding</keyword>
<evidence type="ECO:0000256" key="2">
    <source>
        <dbReference type="ARBA" id="ARBA00023125"/>
    </source>
</evidence>
<evidence type="ECO:0000256" key="3">
    <source>
        <dbReference type="ARBA" id="ARBA00023163"/>
    </source>
</evidence>
<dbReference type="InterPro" id="IPR036390">
    <property type="entry name" value="WH_DNA-bd_sf"/>
</dbReference>
<dbReference type="InterPro" id="IPR028978">
    <property type="entry name" value="Chorismate_lyase_/UTRA_dom_sf"/>
</dbReference>
<evidence type="ECO:0000313" key="5">
    <source>
        <dbReference type="EMBL" id="HEF26289.1"/>
    </source>
</evidence>
<dbReference type="SMART" id="SM00866">
    <property type="entry name" value="UTRA"/>
    <property type="match status" value="1"/>
</dbReference>
<keyword evidence="1" id="KW-0805">Transcription regulation</keyword>
<comment type="caution">
    <text evidence="5">The sequence shown here is derived from an EMBL/GenBank/DDBJ whole genome shotgun (WGS) entry which is preliminary data.</text>
</comment>
<dbReference type="SUPFAM" id="SSF46785">
    <property type="entry name" value="Winged helix' DNA-binding domain"/>
    <property type="match status" value="1"/>
</dbReference>
<dbReference type="PROSITE" id="PS50949">
    <property type="entry name" value="HTH_GNTR"/>
    <property type="match status" value="1"/>
</dbReference>
<dbReference type="InterPro" id="IPR000524">
    <property type="entry name" value="Tscrpt_reg_HTH_GntR"/>
</dbReference>
<dbReference type="AlphaFoldDB" id="A0A7C1WRY4"/>
<dbReference type="EMBL" id="DSIN01000019">
    <property type="protein sequence ID" value="HEF26289.1"/>
    <property type="molecule type" value="Genomic_DNA"/>
</dbReference>
<keyword evidence="3" id="KW-0804">Transcription</keyword>
<gene>
    <name evidence="5" type="ORF">ENP23_10970</name>
</gene>
<dbReference type="Pfam" id="PF00392">
    <property type="entry name" value="GntR"/>
    <property type="match status" value="1"/>
</dbReference>
<evidence type="ECO:0000259" key="4">
    <source>
        <dbReference type="PROSITE" id="PS50949"/>
    </source>
</evidence>
<dbReference type="Gene3D" id="3.40.1410.10">
    <property type="entry name" value="Chorismate lyase-like"/>
    <property type="match status" value="1"/>
</dbReference>
<dbReference type="CDD" id="cd07377">
    <property type="entry name" value="WHTH_GntR"/>
    <property type="match status" value="1"/>
</dbReference>
<proteinExistence type="predicted"/>
<dbReference type="GO" id="GO:0003677">
    <property type="term" value="F:DNA binding"/>
    <property type="evidence" value="ECO:0007669"/>
    <property type="project" value="UniProtKB-KW"/>
</dbReference>
<sequence length="239" mass="26452">MYMIRQVRFDKKKRVVDELARRIESGQMGSGELLPGENLLAQEFNVSRGTLREALSELKRRNYIATQTGVGSIVTYDGISLDQRAGWAQALADTGARVSTEVLRLVAVQRPDLAGRFGTADFIALDRRRTAGDGSVVSLERVLIPACDGLENLPREGLIDDSLTVTLAAHGYVGDRGDQWIGAEPLSNDDAVLMLRQPGSVFLKATRTTFDRRERFMEHVESLLDPVHFRLHLAFGSPT</sequence>
<dbReference type="GO" id="GO:0045892">
    <property type="term" value="P:negative regulation of DNA-templated transcription"/>
    <property type="evidence" value="ECO:0007669"/>
    <property type="project" value="TreeGrafter"/>
</dbReference>
<dbReference type="OrthoDB" id="6626198at2"/>
<dbReference type="InterPro" id="IPR050679">
    <property type="entry name" value="Bact_HTH_transcr_reg"/>
</dbReference>
<name>A0A7C1WRY4_9PSED</name>
<dbReference type="InterPro" id="IPR011663">
    <property type="entry name" value="UTRA"/>
</dbReference>
<dbReference type="Pfam" id="PF07702">
    <property type="entry name" value="UTRA"/>
    <property type="match status" value="1"/>
</dbReference>
<feature type="domain" description="HTH gntR-type" evidence="4">
    <location>
        <begin position="9"/>
        <end position="77"/>
    </location>
</feature>
<dbReference type="SMART" id="SM00345">
    <property type="entry name" value="HTH_GNTR"/>
    <property type="match status" value="1"/>
</dbReference>
<protein>
    <submittedName>
        <fullName evidence="5">GntR family transcriptional regulator</fullName>
    </submittedName>
</protein>
<dbReference type="SUPFAM" id="SSF64288">
    <property type="entry name" value="Chorismate lyase-like"/>
    <property type="match status" value="1"/>
</dbReference>
<dbReference type="InterPro" id="IPR036388">
    <property type="entry name" value="WH-like_DNA-bd_sf"/>
</dbReference>
<organism evidence="5">
    <name type="scientific">Pseudomonas graminis</name>
    <dbReference type="NCBI Taxonomy" id="158627"/>
    <lineage>
        <taxon>Bacteria</taxon>
        <taxon>Pseudomonadati</taxon>
        <taxon>Pseudomonadota</taxon>
        <taxon>Gammaproteobacteria</taxon>
        <taxon>Pseudomonadales</taxon>
        <taxon>Pseudomonadaceae</taxon>
        <taxon>Pseudomonas</taxon>
    </lineage>
</organism>
<dbReference type="GO" id="GO:0003700">
    <property type="term" value="F:DNA-binding transcription factor activity"/>
    <property type="evidence" value="ECO:0007669"/>
    <property type="project" value="InterPro"/>
</dbReference>
<dbReference type="PANTHER" id="PTHR44846">
    <property type="entry name" value="MANNOSYL-D-GLYCERATE TRANSPORT/METABOLISM SYSTEM REPRESSOR MNGR-RELATED"/>
    <property type="match status" value="1"/>
</dbReference>